<gene>
    <name evidence="2" type="ORF">BBD42_13005</name>
</gene>
<evidence type="ECO:0000313" key="2">
    <source>
        <dbReference type="EMBL" id="ANY67289.1"/>
    </source>
</evidence>
<feature type="domain" description="DUF7352" evidence="1">
    <location>
        <begin position="1"/>
        <end position="88"/>
    </location>
</feature>
<dbReference type="Pfam" id="PF24043">
    <property type="entry name" value="DUF7352"/>
    <property type="match status" value="1"/>
</dbReference>
<dbReference type="InterPro" id="IPR055776">
    <property type="entry name" value="DUF7352"/>
</dbReference>
<dbReference type="AlphaFoldDB" id="A0A1B2DHY0"/>
<dbReference type="RefSeq" id="WP_099518499.1">
    <property type="nucleotide sequence ID" value="NZ_CP016808.1"/>
</dbReference>
<protein>
    <recommendedName>
        <fullName evidence="1">DUF7352 domain-containing protein</fullName>
    </recommendedName>
</protein>
<sequence>MAKILKYKIKPELDVQTLSVPVGAKFVSVIEQRGEIVVYAMVDGDVERKDRHIYCVGTGWDFDMSNLHVVNFIGTAQVQGFVAHVIEVSGLYSFRI</sequence>
<evidence type="ECO:0000259" key="1">
    <source>
        <dbReference type="Pfam" id="PF24043"/>
    </source>
</evidence>
<proteinExistence type="predicted"/>
<accession>A0A1B2DHY0</accession>
<name>A0A1B2DHY0_9BACL</name>
<reference evidence="2" key="1">
    <citation type="submission" date="2016-08" db="EMBL/GenBank/DDBJ databases">
        <title>Complete Genome Seqeunce of Paenibacillus sp. BIHB 4019 from tea rhizoplane.</title>
        <authorList>
            <person name="Thakur R."/>
            <person name="Swarnkar M.K."/>
            <person name="Gulati A."/>
        </authorList>
    </citation>
    <scope>NUCLEOTIDE SEQUENCE [LARGE SCALE GENOMIC DNA]</scope>
    <source>
        <strain evidence="2">BIHB4019</strain>
    </source>
</reference>
<organism evidence="2">
    <name type="scientific">Paenibacillus sp. BIHB 4019</name>
    <dbReference type="NCBI Taxonomy" id="1870819"/>
    <lineage>
        <taxon>Bacteria</taxon>
        <taxon>Bacillati</taxon>
        <taxon>Bacillota</taxon>
        <taxon>Bacilli</taxon>
        <taxon>Bacillales</taxon>
        <taxon>Paenibacillaceae</taxon>
        <taxon>Paenibacillus</taxon>
    </lineage>
</organism>
<dbReference type="EMBL" id="CP016808">
    <property type="protein sequence ID" value="ANY67289.1"/>
    <property type="molecule type" value="Genomic_DNA"/>
</dbReference>